<evidence type="ECO:0000256" key="4">
    <source>
        <dbReference type="ARBA" id="ARBA00022840"/>
    </source>
</evidence>
<feature type="region of interest" description="Disordered" evidence="6">
    <location>
        <begin position="1829"/>
        <end position="1872"/>
    </location>
</feature>
<dbReference type="Gene3D" id="1.10.8.430">
    <property type="entry name" value="Helical domain of apoptotic protease-activating factors"/>
    <property type="match status" value="1"/>
</dbReference>
<evidence type="ECO:0000313" key="10">
    <source>
        <dbReference type="RefSeq" id="XP_048135715.1"/>
    </source>
</evidence>
<reference evidence="10" key="1">
    <citation type="submission" date="2025-08" db="UniProtKB">
        <authorList>
            <consortium name="RefSeq"/>
        </authorList>
    </citation>
    <scope>IDENTIFICATION</scope>
    <source>
        <tissue evidence="10">Leaf</tissue>
    </source>
</reference>
<evidence type="ECO:0000256" key="1">
    <source>
        <dbReference type="ARBA" id="ARBA00008894"/>
    </source>
</evidence>
<dbReference type="InterPro" id="IPR057135">
    <property type="entry name" value="At4g27190-like_LRR"/>
</dbReference>
<dbReference type="Pfam" id="PF23247">
    <property type="entry name" value="LRR_RPS2"/>
    <property type="match status" value="5"/>
</dbReference>
<dbReference type="PRINTS" id="PR00364">
    <property type="entry name" value="DISEASERSIST"/>
</dbReference>
<keyword evidence="9" id="KW-1185">Reference proteome</keyword>
<comment type="similarity">
    <text evidence="1">Belongs to the disease resistance NB-LRR family.</text>
</comment>
<protein>
    <submittedName>
        <fullName evidence="10">Uncharacterized protein LOC125315305</fullName>
    </submittedName>
</protein>
<proteinExistence type="inferred from homology"/>
<feature type="coiled-coil region" evidence="5">
    <location>
        <begin position="257"/>
        <end position="294"/>
    </location>
</feature>
<dbReference type="Gene3D" id="3.80.10.10">
    <property type="entry name" value="Ribonuclease Inhibitor"/>
    <property type="match status" value="4"/>
</dbReference>
<dbReference type="InterPro" id="IPR002182">
    <property type="entry name" value="NB-ARC"/>
</dbReference>
<feature type="domain" description="Disease resistance protein At4g27190-like leucine-rich repeats" evidence="8">
    <location>
        <begin position="767"/>
        <end position="903"/>
    </location>
</feature>
<dbReference type="InterPro" id="IPR050905">
    <property type="entry name" value="Plant_NBS-LRR"/>
</dbReference>
<dbReference type="PANTHER" id="PTHR33463:SF203">
    <property type="entry name" value="AAA+ ATPASE DOMAIN-CONTAINING PROTEIN"/>
    <property type="match status" value="1"/>
</dbReference>
<dbReference type="InterPro" id="IPR042197">
    <property type="entry name" value="Apaf_helical"/>
</dbReference>
<dbReference type="RefSeq" id="XP_048135715.1">
    <property type="nucleotide sequence ID" value="XM_048279758.1"/>
</dbReference>
<evidence type="ECO:0000259" key="7">
    <source>
        <dbReference type="Pfam" id="PF00931"/>
    </source>
</evidence>
<organism evidence="9 10">
    <name type="scientific">Rhodamnia argentea</name>
    <dbReference type="NCBI Taxonomy" id="178133"/>
    <lineage>
        <taxon>Eukaryota</taxon>
        <taxon>Viridiplantae</taxon>
        <taxon>Streptophyta</taxon>
        <taxon>Embryophyta</taxon>
        <taxon>Tracheophyta</taxon>
        <taxon>Spermatophyta</taxon>
        <taxon>Magnoliopsida</taxon>
        <taxon>eudicotyledons</taxon>
        <taxon>Gunneridae</taxon>
        <taxon>Pentapetalae</taxon>
        <taxon>rosids</taxon>
        <taxon>malvids</taxon>
        <taxon>Myrtales</taxon>
        <taxon>Myrtaceae</taxon>
        <taxon>Myrtoideae</taxon>
        <taxon>Myrteae</taxon>
        <taxon>Australasian group</taxon>
        <taxon>Rhodamnia</taxon>
    </lineage>
</organism>
<dbReference type="GeneID" id="125315305"/>
<keyword evidence="5" id="KW-0175">Coiled coil</keyword>
<evidence type="ECO:0000256" key="2">
    <source>
        <dbReference type="ARBA" id="ARBA00022741"/>
    </source>
</evidence>
<dbReference type="Pfam" id="PF00931">
    <property type="entry name" value="NB-ARC"/>
    <property type="match status" value="1"/>
</dbReference>
<feature type="domain" description="Disease resistance protein At4g27190-like leucine-rich repeats" evidence="8">
    <location>
        <begin position="1141"/>
        <end position="1249"/>
    </location>
</feature>
<accession>A0ABM3HGI4</accession>
<dbReference type="PANTHER" id="PTHR33463">
    <property type="entry name" value="NB-ARC DOMAIN-CONTAINING PROTEIN-RELATED"/>
    <property type="match status" value="1"/>
</dbReference>
<dbReference type="InterPro" id="IPR027417">
    <property type="entry name" value="P-loop_NTPase"/>
</dbReference>
<dbReference type="InterPro" id="IPR032675">
    <property type="entry name" value="LRR_dom_sf"/>
</dbReference>
<dbReference type="Gene3D" id="3.40.50.300">
    <property type="entry name" value="P-loop containing nucleotide triphosphate hydrolases"/>
    <property type="match status" value="1"/>
</dbReference>
<sequence length="1965" mass="220150">MSMDSVVSIGWDVLKWVVVPVKRQFGYVISSKTYAQDLQKEAGKLAYEAERIQNAVEVARNNLRIVYSQVTEWQESAEKTLKEAGEMLGEFEKASKSCCYGTLPDPSCRYQFSRKAKDKIELLQRLDRECSEFRDISFIDPAPGNVTAPTLARREGKDVVHSTTVTASAPSARDDGIFESRASVICKIMAALADNTNSVVGVYGMGGVGKSTLLEEVESRIREERSFDWVAKADVSENPDIKRIQGEIAHGLGLSDIKKEENVSLRAKLLRERLEDEERTKQENDEERKKKKKKKVLIILDNLWEPLDLKSVGIPCGHDNKVIGCQLLLTSRYRDVLQAEMGCDDPLLLEELQEEEARRLFESYVRDKVRDEEFKPLVEEALQKCAGLPFLIVQMAKLLKHANLSGWKNVLKQLKLSKNEGIGEKANKMLQLSYDHLKGEDVKSLLRLCVVCGVSKPSLENLVRYGVGLGLFREDKSMEEARESLASSIRTLQDSSLLLEDRDVHGFKIHDLVREFVASVASRDNPFLVLKEKDRLITEWSKDKLKSCRATCFPYVDMEELPEEIDCPEMQMFLLLTNNKPLDVPDSYFNSMRKLMVLNLTGIHLIHSPLSFQLLENLHTLCPDDCSVEDVASLGNLKGLQILSFANSKIHRLPKEIGQLVELRLLDLNHCSRLQVIEPGVLGSLIKLEELYVENSFDQWNAMEQTPPSNACLIELNNMKNLYSLHVSIPDPNVLPKDLNLQKLTKYGIQIGSTWHSSSEYKTSTALKLKLNPANDILHKRCVRTILDKTDDLYLDGLNKPKSICELSLEGFPKLKHLHVENGPSVHYILQWPSSTAFKRLESLVLEDLINMEKICHSHISSTSFRTLKKVRVKRCFKMEVLFPCSLLRELPQLEDIGVIECDLMREIGEADEGGKVELRNLRALELRDLPGIKNFLSAGGAPLSSSSENQAATQAVFFNGQQVAFPRLEILEIYGMDNIKTIWDNQAAADSFHNVKSLDVWSCNKLVNIVPSCIVGRLWSLESLGVYDCGSLEVVFELQSLNPLDGNPGVRSQLEKLMLYELPQLKCVWDKELHHQVKFQCLHSVTVSNCKSLTSLFPASVATDLIQLEELEISACGITELIKMEEPLSRNVEAIEDPSHELLPSSRYFQHLKTLDVSHCDGLSSMFTPTMAKNLAELTELRIRNCKMLKEVISDDGGKEGYAVTFNQLKHIQLDGLTRLSCFSSSEYTLAFPLLEDVIVSGCPNMQSFSKGPIVAPKLEIIQVETQADPKPQHEVWFWKENLNTTIQNMFEEMATIARVKFMWLSEFPELIGKWHSELNPIKSSWQLERLAVDNCPSFVNAIPSKLMLVLEKMTRLQVCNCESLEEIFDLEGLEPVEITRVLPQLRDLGLVNLPKLRQLWNKDLQGTMRFSSLFSLTLYNCSNLRYAFTPSMARCLANLGAIEIKECGEMEEVIAEEEGQVSVVEKITFPMLYMMTLECLPNLTSFLSGKNHTLDCPCLIELTIAHCPKMRSLGWHSCMEIDHGTPSLFTPQVQFPQLESIVLSHMDKLSKIWTCGPQGTFTFKYLQKVKARNCKNLEILFSHWVATSLTQLEELRVESCGLEEIISTASGDDSPHSIAAQFLFPVLTSTVLHDMPQLKSFCPNLLTLNWPFLKELRVTHCEKMNMLSFPARKNHHEQPEQLCSPVSATASLLLCSLLLGVAVAASRCNRSSAILPRHQQSSHCITRSPNNPAATVNKPRKSGAPNPLFCLLLLLLLFVAHSRCSGHPQPPPLSPSTSLRPPPAVPVVNSAVRRLEQWENSHHSPACPTLFWSRGMPCSVLVVTTRAPSGHREPPPTTSNCLKLSPSPPSHTTSRRSPEEPPQPPSEVPSSLPCFSGVPCFMGQLAGPWPVLTWAAPGSCPAKLAESLDHVPGHGRDSGLSGPAKLAEGLGHVPALWANLAENFGLWAERVGSIARGVSQVCA</sequence>
<feature type="domain" description="Disease resistance protein At4g27190-like leucine-rich repeats" evidence="8">
    <location>
        <begin position="1306"/>
        <end position="1450"/>
    </location>
</feature>
<evidence type="ECO:0000256" key="3">
    <source>
        <dbReference type="ARBA" id="ARBA00022821"/>
    </source>
</evidence>
<keyword evidence="3" id="KW-0611">Plant defense</keyword>
<evidence type="ECO:0000256" key="6">
    <source>
        <dbReference type="SAM" id="MobiDB-lite"/>
    </source>
</evidence>
<dbReference type="Proteomes" id="UP000827889">
    <property type="component" value="Chromosome 5"/>
</dbReference>
<keyword evidence="4" id="KW-0067">ATP-binding</keyword>
<dbReference type="SUPFAM" id="SSF52047">
    <property type="entry name" value="RNI-like"/>
    <property type="match status" value="1"/>
</dbReference>
<evidence type="ECO:0000313" key="9">
    <source>
        <dbReference type="Proteomes" id="UP000827889"/>
    </source>
</evidence>
<feature type="domain" description="Disease resistance protein At4g27190-like leucine-rich repeats" evidence="8">
    <location>
        <begin position="972"/>
        <end position="1118"/>
    </location>
</feature>
<evidence type="ECO:0000259" key="8">
    <source>
        <dbReference type="Pfam" id="PF23247"/>
    </source>
</evidence>
<name>A0ABM3HGI4_9MYRT</name>
<feature type="domain" description="NB-ARC" evidence="7">
    <location>
        <begin position="187"/>
        <end position="368"/>
    </location>
</feature>
<dbReference type="SUPFAM" id="SSF52540">
    <property type="entry name" value="P-loop containing nucleoside triphosphate hydrolases"/>
    <property type="match status" value="1"/>
</dbReference>
<dbReference type="SUPFAM" id="SSF52058">
    <property type="entry name" value="L domain-like"/>
    <property type="match status" value="2"/>
</dbReference>
<feature type="domain" description="Disease resistance protein At4g27190-like leucine-rich repeats" evidence="8">
    <location>
        <begin position="1537"/>
        <end position="1603"/>
    </location>
</feature>
<keyword evidence="2" id="KW-0547">Nucleotide-binding</keyword>
<gene>
    <name evidence="10" type="primary">LOC125315305</name>
</gene>
<evidence type="ECO:0000256" key="5">
    <source>
        <dbReference type="SAM" id="Coils"/>
    </source>
</evidence>